<dbReference type="Pfam" id="PF01909">
    <property type="entry name" value="NTP_transf_2"/>
    <property type="match status" value="1"/>
</dbReference>
<sequence length="256" mass="29337">MNSTNRQRSIKCPTRLGTDEDGYVINQTSIRHIQPEFETVLFKAIELVKEAFGEQLHSIYLYGSIGRGTAVAGQSDLDLTVLVHEDVDATELVEQTERLLTEHPEVIKIDYDIGRLDAALDPANRFEWGFWLRHLCTCVDGEDVSTQFPRMKPDARVSEALDQDLVSSIEAAKSKLLRGQMSHLEKRSIVKRVIRGWYLTINVKDESFATTVDECLEILRLYYPEDQQVVQGKTFLIQNDISNQQLLDYLNDVDWM</sequence>
<evidence type="ECO:0000259" key="1">
    <source>
        <dbReference type="Pfam" id="PF01909"/>
    </source>
</evidence>
<name>A0ABW2PRF1_9BACL</name>
<proteinExistence type="predicted"/>
<organism evidence="2 3">
    <name type="scientific">Exiguobacterium aestuarii</name>
    <dbReference type="NCBI Taxonomy" id="273527"/>
    <lineage>
        <taxon>Bacteria</taxon>
        <taxon>Bacillati</taxon>
        <taxon>Bacillota</taxon>
        <taxon>Bacilli</taxon>
        <taxon>Bacillales</taxon>
        <taxon>Bacillales Family XII. Incertae Sedis</taxon>
        <taxon>Exiguobacterium</taxon>
    </lineage>
</organism>
<dbReference type="RefSeq" id="WP_251130714.1">
    <property type="nucleotide sequence ID" value="NZ_JANIEL010000042.1"/>
</dbReference>
<dbReference type="PROSITE" id="PS50152">
    <property type="entry name" value="25A_SYNTH_3"/>
    <property type="match status" value="1"/>
</dbReference>
<comment type="caution">
    <text evidence="2">The sequence shown here is derived from an EMBL/GenBank/DDBJ whole genome shotgun (WGS) entry which is preliminary data.</text>
</comment>
<dbReference type="InterPro" id="IPR002934">
    <property type="entry name" value="Polymerase_NTP_transf_dom"/>
</dbReference>
<dbReference type="Gene3D" id="3.30.460.10">
    <property type="entry name" value="Beta Polymerase, domain 2"/>
    <property type="match status" value="1"/>
</dbReference>
<protein>
    <submittedName>
        <fullName evidence="2">Nucleotidyltransferase domain-containing protein</fullName>
    </submittedName>
</protein>
<dbReference type="InterPro" id="IPR043519">
    <property type="entry name" value="NT_sf"/>
</dbReference>
<evidence type="ECO:0000313" key="2">
    <source>
        <dbReference type="EMBL" id="MFC7391162.1"/>
    </source>
</evidence>
<dbReference type="Proteomes" id="UP001596439">
    <property type="component" value="Unassembled WGS sequence"/>
</dbReference>
<accession>A0ABW2PRF1</accession>
<dbReference type="SUPFAM" id="SSF81301">
    <property type="entry name" value="Nucleotidyltransferase"/>
    <property type="match status" value="1"/>
</dbReference>
<dbReference type="EMBL" id="JBHTCE010000004">
    <property type="protein sequence ID" value="MFC7391162.1"/>
    <property type="molecule type" value="Genomic_DNA"/>
</dbReference>
<evidence type="ECO:0000313" key="3">
    <source>
        <dbReference type="Proteomes" id="UP001596439"/>
    </source>
</evidence>
<reference evidence="3" key="1">
    <citation type="journal article" date="2019" name="Int. J. Syst. Evol. Microbiol.">
        <title>The Global Catalogue of Microorganisms (GCM) 10K type strain sequencing project: providing services to taxonomists for standard genome sequencing and annotation.</title>
        <authorList>
            <consortium name="The Broad Institute Genomics Platform"/>
            <consortium name="The Broad Institute Genome Sequencing Center for Infectious Disease"/>
            <person name="Wu L."/>
            <person name="Ma J."/>
        </authorList>
    </citation>
    <scope>NUCLEOTIDE SEQUENCE [LARGE SCALE GENOMIC DNA]</scope>
    <source>
        <strain evidence="3">CCUG 55590</strain>
    </source>
</reference>
<keyword evidence="3" id="KW-1185">Reference proteome</keyword>
<feature type="domain" description="Polymerase nucleotidyl transferase" evidence="1">
    <location>
        <begin position="46"/>
        <end position="106"/>
    </location>
</feature>
<dbReference type="CDD" id="cd05403">
    <property type="entry name" value="NT_KNTase_like"/>
    <property type="match status" value="1"/>
</dbReference>
<gene>
    <name evidence="2" type="ORF">ACFQO8_13565</name>
</gene>